<evidence type="ECO:0000256" key="2">
    <source>
        <dbReference type="SAM" id="MobiDB-lite"/>
    </source>
</evidence>
<accession>A0A3D9SZA4</accession>
<feature type="signal peptide" evidence="3">
    <location>
        <begin position="1"/>
        <end position="21"/>
    </location>
</feature>
<organism evidence="5 6">
    <name type="scientific">Thermomonospora umbrina</name>
    <dbReference type="NCBI Taxonomy" id="111806"/>
    <lineage>
        <taxon>Bacteria</taxon>
        <taxon>Bacillati</taxon>
        <taxon>Actinomycetota</taxon>
        <taxon>Actinomycetes</taxon>
        <taxon>Streptosporangiales</taxon>
        <taxon>Thermomonosporaceae</taxon>
        <taxon>Thermomonospora</taxon>
    </lineage>
</organism>
<reference evidence="5 6" key="1">
    <citation type="submission" date="2018-08" db="EMBL/GenBank/DDBJ databases">
        <title>Sequencing the genomes of 1000 actinobacteria strains.</title>
        <authorList>
            <person name="Klenk H.-P."/>
        </authorList>
    </citation>
    <scope>NUCLEOTIDE SEQUENCE [LARGE SCALE GENOMIC DNA]</scope>
    <source>
        <strain evidence="5 6">DSM 43927</strain>
    </source>
</reference>
<dbReference type="RefSeq" id="WP_342769853.1">
    <property type="nucleotide sequence ID" value="NZ_QTTT01000001.1"/>
</dbReference>
<dbReference type="CDD" id="cd02696">
    <property type="entry name" value="MurNAc-LAA"/>
    <property type="match status" value="1"/>
</dbReference>
<feature type="region of interest" description="Disordered" evidence="2">
    <location>
        <begin position="27"/>
        <end position="63"/>
    </location>
</feature>
<feature type="compositionally biased region" description="Polar residues" evidence="2">
    <location>
        <begin position="37"/>
        <end position="49"/>
    </location>
</feature>
<feature type="chain" id="PRO_5017533345" evidence="3">
    <location>
        <begin position="22"/>
        <end position="278"/>
    </location>
</feature>
<gene>
    <name evidence="5" type="ORF">DFJ69_2404</name>
</gene>
<protein>
    <submittedName>
        <fullName evidence="5">N-acetylmuramoyl-L-alanine amidase</fullName>
    </submittedName>
</protein>
<dbReference type="PANTHER" id="PTHR30404:SF0">
    <property type="entry name" value="N-ACETYLMURAMOYL-L-ALANINE AMIDASE AMIC"/>
    <property type="match status" value="1"/>
</dbReference>
<dbReference type="SUPFAM" id="SSF53187">
    <property type="entry name" value="Zn-dependent exopeptidases"/>
    <property type="match status" value="1"/>
</dbReference>
<dbReference type="GO" id="GO:0009253">
    <property type="term" value="P:peptidoglycan catabolic process"/>
    <property type="evidence" value="ECO:0007669"/>
    <property type="project" value="InterPro"/>
</dbReference>
<dbReference type="PANTHER" id="PTHR30404">
    <property type="entry name" value="N-ACETYLMURAMOYL-L-ALANINE AMIDASE"/>
    <property type="match status" value="1"/>
</dbReference>
<keyword evidence="1" id="KW-0378">Hydrolase</keyword>
<proteinExistence type="predicted"/>
<dbReference type="InterPro" id="IPR050695">
    <property type="entry name" value="N-acetylmuramoyl_amidase_3"/>
</dbReference>
<dbReference type="GO" id="GO:0008745">
    <property type="term" value="F:N-acetylmuramoyl-L-alanine amidase activity"/>
    <property type="evidence" value="ECO:0007669"/>
    <property type="project" value="InterPro"/>
</dbReference>
<dbReference type="SMART" id="SM00646">
    <property type="entry name" value="Ami_3"/>
    <property type="match status" value="1"/>
</dbReference>
<sequence length="278" mass="28842">MSIRRCGSAAVALALSLGALAACGGGDDDGEGGRTASPPTASLDSTPTAGDSPARPGTSDLKGKTIVIDPGHNGGNAGAPSVINKQVDVGNGRKACDTTGTATNAGYAEHAFTWDVSLRLRKILQAQGAKVILTRSNDKGVGPCIDRRAAIGNDNDADAVISVHADGAGASQHGFHIIEPAYVKGVNTQQVVNESHELGLDLRDAFRKGTGTPYSNYRGEQAIDRRDDLGGLNLSDVPKVFIECGNMRNSREAANLASPAFRQKIADSLAKGLDDYLY</sequence>
<evidence type="ECO:0000256" key="1">
    <source>
        <dbReference type="ARBA" id="ARBA00022801"/>
    </source>
</evidence>
<dbReference type="AlphaFoldDB" id="A0A3D9SZA4"/>
<name>A0A3D9SZA4_9ACTN</name>
<feature type="domain" description="MurNAc-LAA" evidence="4">
    <location>
        <begin position="149"/>
        <end position="274"/>
    </location>
</feature>
<evidence type="ECO:0000256" key="3">
    <source>
        <dbReference type="SAM" id="SignalP"/>
    </source>
</evidence>
<dbReference type="Pfam" id="PF01520">
    <property type="entry name" value="Amidase_3"/>
    <property type="match status" value="1"/>
</dbReference>
<dbReference type="InterPro" id="IPR002508">
    <property type="entry name" value="MurNAc-LAA_cat"/>
</dbReference>
<evidence type="ECO:0000313" key="6">
    <source>
        <dbReference type="Proteomes" id="UP000256661"/>
    </source>
</evidence>
<dbReference type="Gene3D" id="3.40.630.40">
    <property type="entry name" value="Zn-dependent exopeptidases"/>
    <property type="match status" value="1"/>
</dbReference>
<dbReference type="Proteomes" id="UP000256661">
    <property type="component" value="Unassembled WGS sequence"/>
</dbReference>
<dbReference type="EMBL" id="QTTT01000001">
    <property type="protein sequence ID" value="REE96951.1"/>
    <property type="molecule type" value="Genomic_DNA"/>
</dbReference>
<dbReference type="GO" id="GO:0030288">
    <property type="term" value="C:outer membrane-bounded periplasmic space"/>
    <property type="evidence" value="ECO:0007669"/>
    <property type="project" value="TreeGrafter"/>
</dbReference>
<evidence type="ECO:0000313" key="5">
    <source>
        <dbReference type="EMBL" id="REE96951.1"/>
    </source>
</evidence>
<dbReference type="PROSITE" id="PS51257">
    <property type="entry name" value="PROKAR_LIPOPROTEIN"/>
    <property type="match status" value="1"/>
</dbReference>
<keyword evidence="3" id="KW-0732">Signal</keyword>
<comment type="caution">
    <text evidence="5">The sequence shown here is derived from an EMBL/GenBank/DDBJ whole genome shotgun (WGS) entry which is preliminary data.</text>
</comment>
<keyword evidence="6" id="KW-1185">Reference proteome</keyword>
<evidence type="ECO:0000259" key="4">
    <source>
        <dbReference type="SMART" id="SM00646"/>
    </source>
</evidence>